<evidence type="ECO:0000313" key="2">
    <source>
        <dbReference type="EMBL" id="CAD9494903.1"/>
    </source>
</evidence>
<feature type="compositionally biased region" description="Basic and acidic residues" evidence="1">
    <location>
        <begin position="33"/>
        <end position="43"/>
    </location>
</feature>
<feature type="region of interest" description="Disordered" evidence="1">
    <location>
        <begin position="131"/>
        <end position="184"/>
    </location>
</feature>
<dbReference type="EMBL" id="HBGW01004863">
    <property type="protein sequence ID" value="CAD9494903.1"/>
    <property type="molecule type" value="Transcribed_RNA"/>
</dbReference>
<feature type="region of interest" description="Disordered" evidence="1">
    <location>
        <begin position="1"/>
        <end position="50"/>
    </location>
</feature>
<sequence length="184" mass="20618">MARLDDFPRLNSRSSSGSSSRSSTVPPGMYKDTFGRKQHEHQVKYMRSSSRNPWVASPALCEFPASVARHADKWDQAHPALTRPVNKRSYYSPSFWVKTVEDGNAARSATYLDYQFTADYSAIWRERLKKEEKLSRRKDAAEDADDGGVVPRAPPRPASGKVPFSHLARSHSSFGAASSTVWKP</sequence>
<name>A0A6U9EEZ0_9DINO</name>
<reference evidence="2" key="1">
    <citation type="submission" date="2021-01" db="EMBL/GenBank/DDBJ databases">
        <authorList>
            <person name="Corre E."/>
            <person name="Pelletier E."/>
            <person name="Niang G."/>
            <person name="Scheremetjew M."/>
            <person name="Finn R."/>
            <person name="Kale V."/>
            <person name="Holt S."/>
            <person name="Cochrane G."/>
            <person name="Meng A."/>
            <person name="Brown T."/>
            <person name="Cohen L."/>
        </authorList>
    </citation>
    <scope>NUCLEOTIDE SEQUENCE</scope>
    <source>
        <strain evidence="2">RCC3387</strain>
    </source>
</reference>
<evidence type="ECO:0000256" key="1">
    <source>
        <dbReference type="SAM" id="MobiDB-lite"/>
    </source>
</evidence>
<gene>
    <name evidence="2" type="ORF">BRAN1462_LOCUS3192</name>
</gene>
<dbReference type="AlphaFoldDB" id="A0A6U9EEZ0"/>
<organism evidence="2">
    <name type="scientific">Zooxanthella nutricula</name>
    <dbReference type="NCBI Taxonomy" id="1333877"/>
    <lineage>
        <taxon>Eukaryota</taxon>
        <taxon>Sar</taxon>
        <taxon>Alveolata</taxon>
        <taxon>Dinophyceae</taxon>
        <taxon>Peridiniales</taxon>
        <taxon>Peridiniales incertae sedis</taxon>
        <taxon>Zooxanthella</taxon>
    </lineage>
</organism>
<proteinExistence type="predicted"/>
<accession>A0A6U9EEZ0</accession>
<feature type="compositionally biased region" description="Polar residues" evidence="1">
    <location>
        <begin position="170"/>
        <end position="184"/>
    </location>
</feature>
<protein>
    <submittedName>
        <fullName evidence="2">Uncharacterized protein</fullName>
    </submittedName>
</protein>
<feature type="compositionally biased region" description="Low complexity" evidence="1">
    <location>
        <begin position="12"/>
        <end position="23"/>
    </location>
</feature>
<feature type="compositionally biased region" description="Basic and acidic residues" evidence="1">
    <location>
        <begin position="131"/>
        <end position="141"/>
    </location>
</feature>